<proteinExistence type="predicted"/>
<comment type="caution">
    <text evidence="1">The sequence shown here is derived from an EMBL/GenBank/DDBJ whole genome shotgun (WGS) entry which is preliminary data.</text>
</comment>
<name>A0ACC6FTI1_9HELI</name>
<protein>
    <submittedName>
        <fullName evidence="1">Uncharacterized protein</fullName>
    </submittedName>
</protein>
<gene>
    <name evidence="1" type="ORF">NYG90_07590</name>
</gene>
<dbReference type="Proteomes" id="UP001173802">
    <property type="component" value="Unassembled WGS sequence"/>
</dbReference>
<dbReference type="EMBL" id="JANURN010000006">
    <property type="protein sequence ID" value="MDL0082528.1"/>
    <property type="molecule type" value="Genomic_DNA"/>
</dbReference>
<keyword evidence="2" id="KW-1185">Reference proteome</keyword>
<accession>A0ACC6FTI1</accession>
<reference evidence="1 2" key="1">
    <citation type="journal article" date="2023" name="Microorganisms">
        <title>Isolation and Genomic Characteristics of Cat-Borne Campylobacter felis sp. nov. and Sheep-Borne Campylobacter ovis sp. nov.</title>
        <authorList>
            <person name="Wang H."/>
            <person name="Li Y."/>
            <person name="Gu Y."/>
            <person name="Zhou G."/>
            <person name="Chen X."/>
            <person name="Zhang X."/>
            <person name="Shao Z."/>
            <person name="Zhang J."/>
            <person name="Zhang M."/>
        </authorList>
    </citation>
    <scope>NUCLEOTIDE SEQUENCE [LARGE SCALE GENOMIC DNA]</scope>
    <source>
        <strain evidence="1 2">XJK30-2</strain>
    </source>
</reference>
<evidence type="ECO:0000313" key="1">
    <source>
        <dbReference type="EMBL" id="MDL0082528.1"/>
    </source>
</evidence>
<sequence length="41" mass="4615">MDSRAARKAAMSKVDSRLESTFKTTQTLQEQTKDSRSSSCF</sequence>
<evidence type="ECO:0000313" key="2">
    <source>
        <dbReference type="Proteomes" id="UP001173802"/>
    </source>
</evidence>
<organism evidence="1 2">
    <name type="scientific">Helicobacter zhangjianzhongii</name>
    <dbReference type="NCBI Taxonomy" id="2974574"/>
    <lineage>
        <taxon>Bacteria</taxon>
        <taxon>Pseudomonadati</taxon>
        <taxon>Campylobacterota</taxon>
        <taxon>Epsilonproteobacteria</taxon>
        <taxon>Campylobacterales</taxon>
        <taxon>Helicobacteraceae</taxon>
        <taxon>Helicobacter</taxon>
    </lineage>
</organism>